<reference evidence="2 3" key="1">
    <citation type="journal article" date="2016" name="G3 (Bethesda)">
        <title>First Draft Assembly and Annotation of the Genome of a California Endemic Oak Quercus lobata Nee (Fagaceae).</title>
        <authorList>
            <person name="Sork V.L."/>
            <person name="Fitz-Gibbon S.T."/>
            <person name="Puiu D."/>
            <person name="Crepeau M."/>
            <person name="Gugger P.F."/>
            <person name="Sherman R."/>
            <person name="Stevens K."/>
            <person name="Langley C.H."/>
            <person name="Pellegrini M."/>
            <person name="Salzberg S.L."/>
        </authorList>
    </citation>
    <scope>NUCLEOTIDE SEQUENCE [LARGE SCALE GENOMIC DNA]</scope>
    <source>
        <strain evidence="2 3">cv. SW786</strain>
    </source>
</reference>
<proteinExistence type="predicted"/>
<feature type="compositionally biased region" description="Low complexity" evidence="1">
    <location>
        <begin position="232"/>
        <end position="241"/>
    </location>
</feature>
<evidence type="ECO:0000256" key="1">
    <source>
        <dbReference type="SAM" id="MobiDB-lite"/>
    </source>
</evidence>
<evidence type="ECO:0000313" key="3">
    <source>
        <dbReference type="Proteomes" id="UP000594261"/>
    </source>
</evidence>
<organism evidence="2 3">
    <name type="scientific">Quercus lobata</name>
    <name type="common">Valley oak</name>
    <dbReference type="NCBI Taxonomy" id="97700"/>
    <lineage>
        <taxon>Eukaryota</taxon>
        <taxon>Viridiplantae</taxon>
        <taxon>Streptophyta</taxon>
        <taxon>Embryophyta</taxon>
        <taxon>Tracheophyta</taxon>
        <taxon>Spermatophyta</taxon>
        <taxon>Magnoliopsida</taxon>
        <taxon>eudicotyledons</taxon>
        <taxon>Gunneridae</taxon>
        <taxon>Pentapetalae</taxon>
        <taxon>rosids</taxon>
        <taxon>fabids</taxon>
        <taxon>Fagales</taxon>
        <taxon>Fagaceae</taxon>
        <taxon>Quercus</taxon>
    </lineage>
</organism>
<dbReference type="EnsemblPlants" id="QL11p015978:mrna">
    <property type="protein sequence ID" value="QL11p015978:mrna:CDS:1"/>
    <property type="gene ID" value="QL11p015978"/>
</dbReference>
<dbReference type="Gramene" id="QL11p015978:mrna">
    <property type="protein sequence ID" value="QL11p015978:mrna:CDS:1"/>
    <property type="gene ID" value="QL11p015978"/>
</dbReference>
<reference evidence="2" key="2">
    <citation type="submission" date="2021-01" db="UniProtKB">
        <authorList>
            <consortium name="EnsemblPlants"/>
        </authorList>
    </citation>
    <scope>IDENTIFICATION</scope>
</reference>
<name>A0A7N2RD67_QUELO</name>
<evidence type="ECO:0000313" key="2">
    <source>
        <dbReference type="EnsemblPlants" id="QL11p015978:mrna:CDS:1"/>
    </source>
</evidence>
<dbReference type="AlphaFoldDB" id="A0A7N2RD67"/>
<feature type="region of interest" description="Disordered" evidence="1">
    <location>
        <begin position="119"/>
        <end position="143"/>
    </location>
</feature>
<feature type="region of interest" description="Disordered" evidence="1">
    <location>
        <begin position="311"/>
        <end position="334"/>
    </location>
</feature>
<dbReference type="Proteomes" id="UP000594261">
    <property type="component" value="Chromosome 11"/>
</dbReference>
<feature type="region of interest" description="Disordered" evidence="1">
    <location>
        <begin position="232"/>
        <end position="252"/>
    </location>
</feature>
<sequence length="334" mass="37134">MERVFTLSPSSLETNAPPTKSHPGSLLSKDRIPHFNPYIPIPFPSAKSESISPVSETIPCFSCSIPLLFPPTNSETESSENDERTPTWSSSLGVFLPKIKSQLNNLFITKRVQQFDPSIESIFPPTKSETNSSENDKRTPSLSSSELGIFLHKTKSQPNNVVIKSKSVPHFHLSIESVFPATRSDTDSLFSDDSNPKYSMFRTNNLLSKSVPHFHPSIDSIFPATKSDTDSFFSDDSNPDYSEPPSTRSYLPSKKLSSVYDLSYKNATTKISRPPHPAVYQDKAKISRLLFPKKGNHQPSPTTESIQLQFLEDGSGNSNAKENSSNFQSFPDNH</sequence>
<accession>A0A7N2RD67</accession>
<protein>
    <submittedName>
        <fullName evidence="2">Uncharacterized protein</fullName>
    </submittedName>
</protein>
<feature type="compositionally biased region" description="Polar residues" evidence="1">
    <location>
        <begin position="7"/>
        <end position="18"/>
    </location>
</feature>
<feature type="compositionally biased region" description="Polar residues" evidence="1">
    <location>
        <begin position="315"/>
        <end position="334"/>
    </location>
</feature>
<dbReference type="EMBL" id="LRBV02000011">
    <property type="status" value="NOT_ANNOTATED_CDS"/>
    <property type="molecule type" value="Genomic_DNA"/>
</dbReference>
<dbReference type="InParanoid" id="A0A7N2RD67"/>
<feature type="region of interest" description="Disordered" evidence="1">
    <location>
        <begin position="1"/>
        <end position="27"/>
    </location>
</feature>
<keyword evidence="3" id="KW-1185">Reference proteome</keyword>